<dbReference type="InterPro" id="IPR044885">
    <property type="entry name" value="PRESA_N_sf"/>
</dbReference>
<dbReference type="InterPro" id="IPR019111">
    <property type="entry name" value="PRESA_N"/>
</dbReference>
<dbReference type="NCBIfam" id="TIGR01639">
    <property type="entry name" value="P_fal_TIGR01639"/>
    <property type="match status" value="1"/>
</dbReference>
<dbReference type="PANTHER" id="PTHR36193">
    <property type="entry name" value="PHISTB DOMAIN-CONTAINING RESA-LIKE PROTEIN 1"/>
    <property type="match status" value="1"/>
</dbReference>
<evidence type="ECO:0000313" key="4">
    <source>
        <dbReference type="Proteomes" id="UP000196402"/>
    </source>
</evidence>
<dbReference type="VEuPathDB" id="PlasmoDB:PVX_001705"/>
<evidence type="ECO:0000256" key="1">
    <source>
        <dbReference type="SAM" id="MobiDB-lite"/>
    </source>
</evidence>
<dbReference type="Gene3D" id="6.10.280.180">
    <property type="entry name" value="Plasmodium RESA, N-terminal helical domain"/>
    <property type="match status" value="1"/>
</dbReference>
<dbReference type="VEuPathDB" id="PlasmoDB:PVPAM_060012500"/>
<dbReference type="VEuPathDB" id="PlasmoDB:PVP01_0601900"/>
<feature type="region of interest" description="Disordered" evidence="1">
    <location>
        <begin position="134"/>
        <end position="213"/>
    </location>
</feature>
<feature type="domain" description="Plasmodium RESA N-terminal" evidence="2">
    <location>
        <begin position="224"/>
        <end position="348"/>
    </location>
</feature>
<proteinExistence type="predicted"/>
<evidence type="ECO:0000259" key="2">
    <source>
        <dbReference type="Pfam" id="PF09687"/>
    </source>
</evidence>
<dbReference type="eggNOG" id="ENOG502TMXU">
    <property type="taxonomic scope" value="Eukaryota"/>
</dbReference>
<dbReference type="EMBL" id="LT615244">
    <property type="protein sequence ID" value="SCO66092.1"/>
    <property type="molecule type" value="Genomic_DNA"/>
</dbReference>
<reference evidence="3 4" key="1">
    <citation type="submission" date="2016-07" db="EMBL/GenBank/DDBJ databases">
        <authorList>
            <consortium name="Pathogen Informatics"/>
        </authorList>
    </citation>
    <scope>NUCLEOTIDE SEQUENCE [LARGE SCALE GENOMIC DNA]</scope>
</reference>
<gene>
    <name evidence="3" type="ORF">PVT01_060006800</name>
</gene>
<dbReference type="Pfam" id="PF09687">
    <property type="entry name" value="PRESAN"/>
    <property type="match status" value="1"/>
</dbReference>
<feature type="compositionally biased region" description="Acidic residues" evidence="1">
    <location>
        <begin position="142"/>
        <end position="160"/>
    </location>
</feature>
<feature type="compositionally biased region" description="Basic and acidic residues" evidence="1">
    <location>
        <begin position="161"/>
        <end position="213"/>
    </location>
</feature>
<dbReference type="AlphaFoldDB" id="A0A1G4GU36"/>
<dbReference type="InterPro" id="IPR006526">
    <property type="entry name" value="Export_prot_PHISTa/b/c"/>
</dbReference>
<dbReference type="VEuPathDB" id="PlasmoDB:PVW1_060008200"/>
<sequence length="397" mass="46119">MVDLMWRKCCKSSEGGRRKKGQPNVCLVGRNGSGCGGRVPVSAPVGLFLCCVFCLVCRCLLRADQPSSPQWRFPQGSRPPCCARSLSEVVLRNLERYIDSNDMKLLETKRHMRAPPISSPKKREDKIKSLREEYERRAHEEGSDEEAGAESGADTESESEAETKSEEESKLKAKEESKLKAKEESKLKAKEESKIRAEEEGKLEAEEESKIEAELQHENPLTEELTEQQFDRMVGKLRGYIETKDMYALWNYVHTNGKKKYLSLKEELWKDCENMCIKYNIPEEFTIKEWRKAYLHLKDELLKKERDDYMDLKVFIDAGLNLRWEFIAFIINKYESWDVFIDTAMDNWKKSLSKIFEKYVEDAQEKEIERNPKTGAKVSSISKYNEETEIMVSEILL</sequence>
<accession>A0A1G4GU36</accession>
<name>A0A1G4GU36_PLAVI</name>
<evidence type="ECO:0000313" key="3">
    <source>
        <dbReference type="EMBL" id="SCO66092.1"/>
    </source>
</evidence>
<dbReference type="PANTHER" id="PTHR36193:SF23">
    <property type="entry name" value="PHISTB DOMAIN-CONTAINING RESA-LIKE PROTEIN 1"/>
    <property type="match status" value="1"/>
</dbReference>
<organism evidence="3 4">
    <name type="scientific">Plasmodium vivax</name>
    <name type="common">malaria parasite P. vivax</name>
    <dbReference type="NCBI Taxonomy" id="5855"/>
    <lineage>
        <taxon>Eukaryota</taxon>
        <taxon>Sar</taxon>
        <taxon>Alveolata</taxon>
        <taxon>Apicomplexa</taxon>
        <taxon>Aconoidasida</taxon>
        <taxon>Haemosporida</taxon>
        <taxon>Plasmodiidae</taxon>
        <taxon>Plasmodium</taxon>
        <taxon>Plasmodium (Plasmodium)</taxon>
    </lineage>
</organism>
<dbReference type="Proteomes" id="UP000196402">
    <property type="component" value="Chromosome 6"/>
</dbReference>
<protein>
    <recommendedName>
        <fullName evidence="2">Plasmodium RESA N-terminal domain-containing protein</fullName>
    </recommendedName>
</protein>